<dbReference type="SUPFAM" id="SSF69318">
    <property type="entry name" value="Integrin alpha N-terminal domain"/>
    <property type="match status" value="1"/>
</dbReference>
<dbReference type="EMBL" id="FUYN01000002">
    <property type="protein sequence ID" value="SKB38442.1"/>
    <property type="molecule type" value="Genomic_DNA"/>
</dbReference>
<dbReference type="RefSeq" id="WP_079589101.1">
    <property type="nucleotide sequence ID" value="NZ_FUYN01000002.1"/>
</dbReference>
<dbReference type="PROSITE" id="PS51257">
    <property type="entry name" value="PROKAR_LIPOPROTEIN"/>
    <property type="match status" value="1"/>
</dbReference>
<evidence type="ECO:0000313" key="3">
    <source>
        <dbReference type="Proteomes" id="UP000243406"/>
    </source>
</evidence>
<accession>A0A1T5ATU1</accession>
<keyword evidence="1" id="KW-0732">Signal</keyword>
<dbReference type="InterPro" id="IPR028994">
    <property type="entry name" value="Integrin_alpha_N"/>
</dbReference>
<evidence type="ECO:0008006" key="4">
    <source>
        <dbReference type="Google" id="ProtNLM"/>
    </source>
</evidence>
<proteinExistence type="predicted"/>
<reference evidence="3" key="1">
    <citation type="submission" date="2017-02" db="EMBL/GenBank/DDBJ databases">
        <authorList>
            <person name="Varghese N."/>
            <person name="Submissions S."/>
        </authorList>
    </citation>
    <scope>NUCLEOTIDE SEQUENCE [LARGE SCALE GENOMIC DNA]</scope>
    <source>
        <strain evidence="3">ATCC 35199</strain>
    </source>
</reference>
<evidence type="ECO:0000313" key="2">
    <source>
        <dbReference type="EMBL" id="SKB38442.1"/>
    </source>
</evidence>
<evidence type="ECO:0000256" key="1">
    <source>
        <dbReference type="SAM" id="SignalP"/>
    </source>
</evidence>
<feature type="chain" id="PRO_5039011091" description="Repeat domain-containing protein" evidence="1">
    <location>
        <begin position="24"/>
        <end position="444"/>
    </location>
</feature>
<keyword evidence="3" id="KW-1185">Reference proteome</keyword>
<gene>
    <name evidence="2" type="ORF">SAMN02745120_1191</name>
</gene>
<feature type="signal peptide" evidence="1">
    <location>
        <begin position="1"/>
        <end position="23"/>
    </location>
</feature>
<organism evidence="2 3">
    <name type="scientific">Acetoanaerobium noterae</name>
    <dbReference type="NCBI Taxonomy" id="745369"/>
    <lineage>
        <taxon>Bacteria</taxon>
        <taxon>Bacillati</taxon>
        <taxon>Bacillota</taxon>
        <taxon>Clostridia</taxon>
        <taxon>Peptostreptococcales</taxon>
        <taxon>Filifactoraceae</taxon>
        <taxon>Acetoanaerobium</taxon>
    </lineage>
</organism>
<dbReference type="OrthoDB" id="1743319at2"/>
<sequence length="444" mass="50680">MKKIKPVLLAMAVALVFTGCTNIATPEELIEPPELNLEKQSMKEALEKFLPEDSTITALPNLDGVDKEMAFSPIDLNDDGQLEMIAFYKDKNTKLMGMLILSNKRDKWEKISDIKLNSFDILQFKVLDLDNDKNKEIVLGTYSDESISYGKKLTILSFKDNKVTSILEMPYAGMALGDLDKDDSYEIAILYQNEEMIENRLRMMRVSGNKVSRIDEKIFPQGVDPYSIAIGNIYDDEEVIFVDSFSGIYEGRTDIFFFKDKKIKDIEDYKGFKLSDKSFPVQTKDVDSDGIMEVGIPFSPPDNDQLYDPLKPWVKSYYKINKDSTMSLVKQIYEDYKMSFLFEIPDSFGNNYSITGNETSDKIEINFIASNKKAYKLAEIKMINKTKWQETDEVLQIISETNDDITGGKVEDLSNQLTGKDKEQYIKMRSDILNLSNVTKPSGI</sequence>
<dbReference type="Proteomes" id="UP000243406">
    <property type="component" value="Unassembled WGS sequence"/>
</dbReference>
<protein>
    <recommendedName>
        <fullName evidence="4">Repeat domain-containing protein</fullName>
    </recommendedName>
</protein>
<name>A0A1T5ATU1_9FIRM</name>
<dbReference type="AlphaFoldDB" id="A0A1T5ATU1"/>